<evidence type="ECO:0000256" key="6">
    <source>
        <dbReference type="ARBA" id="ARBA00022695"/>
    </source>
</evidence>
<dbReference type="Pfam" id="PF02767">
    <property type="entry name" value="DNA_pol3_beta_2"/>
    <property type="match status" value="1"/>
</dbReference>
<dbReference type="SUPFAM" id="SSF55979">
    <property type="entry name" value="DNA clamp"/>
    <property type="match status" value="3"/>
</dbReference>
<dbReference type="CDD" id="cd00140">
    <property type="entry name" value="beta_clamp"/>
    <property type="match status" value="1"/>
</dbReference>
<keyword evidence="6 14" id="KW-0548">Nucleotidyltransferase</keyword>
<evidence type="ECO:0000256" key="5">
    <source>
        <dbReference type="ARBA" id="ARBA00022679"/>
    </source>
</evidence>
<dbReference type="EMBL" id="UGYV01000004">
    <property type="protein sequence ID" value="SUJ10535.1"/>
    <property type="molecule type" value="Genomic_DNA"/>
</dbReference>
<evidence type="ECO:0000256" key="2">
    <source>
        <dbReference type="ARBA" id="ARBA00010752"/>
    </source>
</evidence>
<evidence type="ECO:0000256" key="11">
    <source>
        <dbReference type="ARBA" id="ARBA00033276"/>
    </source>
</evidence>
<reference evidence="14 15" key="1">
    <citation type="submission" date="2018-06" db="EMBL/GenBank/DDBJ databases">
        <authorList>
            <consortium name="Pathogen Informatics"/>
            <person name="Doyle S."/>
        </authorList>
    </citation>
    <scope>NUCLEOTIDE SEQUENCE [LARGE SCALE GENOMIC DNA]</scope>
    <source>
        <strain evidence="14 15">NCTC10736</strain>
    </source>
</reference>
<comment type="subcellular location">
    <subcellularLocation>
        <location evidence="1">Cytoplasm</location>
    </subcellularLocation>
</comment>
<dbReference type="GO" id="GO:0009360">
    <property type="term" value="C:DNA polymerase III complex"/>
    <property type="evidence" value="ECO:0007669"/>
    <property type="project" value="InterPro"/>
</dbReference>
<comment type="similarity">
    <text evidence="2">Belongs to the beta sliding clamp family.</text>
</comment>
<dbReference type="InterPro" id="IPR001001">
    <property type="entry name" value="DNA_polIII_beta"/>
</dbReference>
<keyword evidence="5 14" id="KW-0808">Transferase</keyword>
<evidence type="ECO:0000256" key="10">
    <source>
        <dbReference type="ARBA" id="ARBA00030988"/>
    </source>
</evidence>
<evidence type="ECO:0000256" key="9">
    <source>
        <dbReference type="ARBA" id="ARBA00023125"/>
    </source>
</evidence>
<keyword evidence="4" id="KW-0963">Cytoplasm</keyword>
<organism evidence="14 15">
    <name type="scientific">Shewanella morhuae</name>
    <dbReference type="NCBI Taxonomy" id="365591"/>
    <lineage>
        <taxon>Bacteria</taxon>
        <taxon>Pseudomonadati</taxon>
        <taxon>Pseudomonadota</taxon>
        <taxon>Gammaproteobacteria</taxon>
        <taxon>Alteromonadales</taxon>
        <taxon>Shewanellaceae</taxon>
        <taxon>Shewanella</taxon>
    </lineage>
</organism>
<dbReference type="PANTHER" id="PTHR30478:SF0">
    <property type="entry name" value="BETA SLIDING CLAMP"/>
    <property type="match status" value="1"/>
</dbReference>
<sequence length="364" mass="39262">MFTLSLNQQSRIQSICSHATSRINPIFEQVLIEADADSHTVSFSASNGAQYNTLKLEADVLQSCSFTLLGKRLATVLSALAADTATFVLKDDSVTIKSGKSRLKSAVSPSCEYPNAPTISNVRASINCTVSELAALFNNAGYAVAKDDVRRYLCHVNLTIEEQTVKVCATDGHRLSQLTHKDLACNGTGSYLVPTSLITAVLAQSLPQDTPVVIAFDEQRASIESSDTSIISVLGEGRYPDVNRVIPLKTGGFVTFDLAELKRTVKRFHAVANLEKNPALRFVIDQDVVLSVASQDEANSFSETVDHIELNTAPISVGMNPSYLADALAKQSGKAVTFYLSQSTAILITCEINELVTLVMPVRV</sequence>
<dbReference type="Proteomes" id="UP000255061">
    <property type="component" value="Unassembled WGS sequence"/>
</dbReference>
<dbReference type="GO" id="GO:0003887">
    <property type="term" value="F:DNA-directed DNA polymerase activity"/>
    <property type="evidence" value="ECO:0007669"/>
    <property type="project" value="UniProtKB-KW"/>
</dbReference>
<evidence type="ECO:0000313" key="15">
    <source>
        <dbReference type="Proteomes" id="UP000255061"/>
    </source>
</evidence>
<dbReference type="RefSeq" id="WP_115407383.1">
    <property type="nucleotide sequence ID" value="NZ_UGYV01000004.1"/>
</dbReference>
<evidence type="ECO:0000256" key="7">
    <source>
        <dbReference type="ARBA" id="ARBA00022705"/>
    </source>
</evidence>
<evidence type="ECO:0000256" key="4">
    <source>
        <dbReference type="ARBA" id="ARBA00022490"/>
    </source>
</evidence>
<dbReference type="Gene3D" id="3.10.150.10">
    <property type="entry name" value="DNA Polymerase III, subunit A, domain 2"/>
    <property type="match status" value="1"/>
</dbReference>
<feature type="domain" description="DNA polymerase III beta sliding clamp central" evidence="12">
    <location>
        <begin position="131"/>
        <end position="241"/>
    </location>
</feature>
<dbReference type="Pfam" id="PF02768">
    <property type="entry name" value="DNA_pol3_beta_3"/>
    <property type="match status" value="1"/>
</dbReference>
<feature type="domain" description="DNA polymerase III beta sliding clamp C-terminal" evidence="13">
    <location>
        <begin position="244"/>
        <end position="363"/>
    </location>
</feature>
<dbReference type="NCBIfam" id="TIGR00663">
    <property type="entry name" value="dnan"/>
    <property type="match status" value="1"/>
</dbReference>
<dbReference type="GO" id="GO:0003677">
    <property type="term" value="F:DNA binding"/>
    <property type="evidence" value="ECO:0007669"/>
    <property type="project" value="UniProtKB-KW"/>
</dbReference>
<evidence type="ECO:0000256" key="1">
    <source>
        <dbReference type="ARBA" id="ARBA00004496"/>
    </source>
</evidence>
<dbReference type="GO" id="GO:0005737">
    <property type="term" value="C:cytoplasm"/>
    <property type="evidence" value="ECO:0007669"/>
    <property type="project" value="UniProtKB-SubCell"/>
</dbReference>
<accession>A0A380C2D7</accession>
<evidence type="ECO:0000256" key="8">
    <source>
        <dbReference type="ARBA" id="ARBA00022932"/>
    </source>
</evidence>
<dbReference type="PANTHER" id="PTHR30478">
    <property type="entry name" value="DNA POLYMERASE III SUBUNIT BETA"/>
    <property type="match status" value="1"/>
</dbReference>
<keyword evidence="8" id="KW-0239">DNA-directed DNA polymerase</keyword>
<proteinExistence type="inferred from homology"/>
<evidence type="ECO:0000259" key="12">
    <source>
        <dbReference type="Pfam" id="PF02767"/>
    </source>
</evidence>
<dbReference type="InterPro" id="IPR046938">
    <property type="entry name" value="DNA_clamp_sf"/>
</dbReference>
<evidence type="ECO:0000256" key="3">
    <source>
        <dbReference type="ARBA" id="ARBA00021035"/>
    </source>
</evidence>
<dbReference type="GO" id="GO:0006271">
    <property type="term" value="P:DNA strand elongation involved in DNA replication"/>
    <property type="evidence" value="ECO:0007669"/>
    <property type="project" value="TreeGrafter"/>
</dbReference>
<evidence type="ECO:0000313" key="14">
    <source>
        <dbReference type="EMBL" id="SUJ10535.1"/>
    </source>
</evidence>
<dbReference type="AlphaFoldDB" id="A0A380C2D7"/>
<gene>
    <name evidence="14" type="primary">dnaN_2</name>
    <name evidence="14" type="ORF">NCTC10736_04130</name>
</gene>
<keyword evidence="9" id="KW-0238">DNA-binding</keyword>
<dbReference type="Gene3D" id="3.70.10.10">
    <property type="match status" value="1"/>
</dbReference>
<keyword evidence="7" id="KW-0235">DNA replication</keyword>
<evidence type="ECO:0000259" key="13">
    <source>
        <dbReference type="Pfam" id="PF02768"/>
    </source>
</evidence>
<dbReference type="SMART" id="SM00480">
    <property type="entry name" value="POL3Bc"/>
    <property type="match status" value="1"/>
</dbReference>
<protein>
    <recommendedName>
        <fullName evidence="3">Beta sliding clamp</fullName>
    </recommendedName>
    <alternativeName>
        <fullName evidence="11">Beta-clamp processivity factor</fullName>
    </alternativeName>
    <alternativeName>
        <fullName evidence="10">DNA polymerase III beta sliding clamp subunit</fullName>
    </alternativeName>
</protein>
<name>A0A380C2D7_9GAMM</name>
<dbReference type="InterPro" id="IPR022637">
    <property type="entry name" value="DNA_polIII_beta_cen"/>
</dbReference>
<dbReference type="InterPro" id="IPR022635">
    <property type="entry name" value="DNA_polIII_beta_C"/>
</dbReference>
<dbReference type="GO" id="GO:0008408">
    <property type="term" value="F:3'-5' exonuclease activity"/>
    <property type="evidence" value="ECO:0007669"/>
    <property type="project" value="InterPro"/>
</dbReference>